<evidence type="ECO:0000313" key="2">
    <source>
        <dbReference type="Proteomes" id="UP000252118"/>
    </source>
</evidence>
<reference evidence="1 2" key="1">
    <citation type="submission" date="2018-06" db="EMBL/GenBank/DDBJ databases">
        <title>Freshwater and sediment microbial communities from various areas in North America, analyzing microbe dynamics in response to fracking.</title>
        <authorList>
            <person name="Lamendella R."/>
        </authorList>
    </citation>
    <scope>NUCLEOTIDE SEQUENCE [LARGE SCALE GENOMIC DNA]</scope>
    <source>
        <strain evidence="1 2">97B</strain>
    </source>
</reference>
<dbReference type="OrthoDB" id="2925795at2"/>
<evidence type="ECO:0000313" key="1">
    <source>
        <dbReference type="EMBL" id="RBP07922.1"/>
    </source>
</evidence>
<dbReference type="AlphaFoldDB" id="A0A366EZS2"/>
<proteinExistence type="predicted"/>
<name>A0A366EZS2_9BACI</name>
<dbReference type="Proteomes" id="UP000252118">
    <property type="component" value="Unassembled WGS sequence"/>
</dbReference>
<sequence length="59" mass="6758">MKEQFFIDIEVTDSLSATLQNLVDTKRTETGSHNVFIQNVIPLGDTRFTVILEVVQEIY</sequence>
<dbReference type="EMBL" id="QNRJ01000001">
    <property type="protein sequence ID" value="RBP07922.1"/>
    <property type="molecule type" value="Genomic_DNA"/>
</dbReference>
<comment type="caution">
    <text evidence="1">The sequence shown here is derived from an EMBL/GenBank/DDBJ whole genome shotgun (WGS) entry which is preliminary data.</text>
</comment>
<gene>
    <name evidence="1" type="ORF">DET59_101291</name>
</gene>
<protein>
    <submittedName>
        <fullName evidence="1">Uncharacterized protein</fullName>
    </submittedName>
</protein>
<organism evidence="1 2">
    <name type="scientific">Rossellomorea aquimaris</name>
    <dbReference type="NCBI Taxonomy" id="189382"/>
    <lineage>
        <taxon>Bacteria</taxon>
        <taxon>Bacillati</taxon>
        <taxon>Bacillota</taxon>
        <taxon>Bacilli</taxon>
        <taxon>Bacillales</taxon>
        <taxon>Bacillaceae</taxon>
        <taxon>Rossellomorea</taxon>
    </lineage>
</organism>
<accession>A0A366EZS2</accession>
<dbReference type="RefSeq" id="WP_113967810.1">
    <property type="nucleotide sequence ID" value="NZ_QNRJ01000001.1"/>
</dbReference>